<organism evidence="1 2">
    <name type="scientific">Lipomyces kononenkoae</name>
    <name type="common">Yeast</name>
    <dbReference type="NCBI Taxonomy" id="34357"/>
    <lineage>
        <taxon>Eukaryota</taxon>
        <taxon>Fungi</taxon>
        <taxon>Dikarya</taxon>
        <taxon>Ascomycota</taxon>
        <taxon>Saccharomycotina</taxon>
        <taxon>Lipomycetes</taxon>
        <taxon>Lipomycetales</taxon>
        <taxon>Lipomycetaceae</taxon>
        <taxon>Lipomyces</taxon>
    </lineage>
</organism>
<evidence type="ECO:0000313" key="2">
    <source>
        <dbReference type="Proteomes" id="UP001433508"/>
    </source>
</evidence>
<comment type="caution">
    <text evidence="1">The sequence shown here is derived from an EMBL/GenBank/DDBJ whole genome shotgun (WGS) entry which is preliminary data.</text>
</comment>
<keyword evidence="2" id="KW-1185">Reference proteome</keyword>
<evidence type="ECO:0000313" key="1">
    <source>
        <dbReference type="EMBL" id="KAK9234805.1"/>
    </source>
</evidence>
<dbReference type="Proteomes" id="UP001433508">
    <property type="component" value="Unassembled WGS sequence"/>
</dbReference>
<sequence length="122" mass="13988">MMKPMNILPGYLPIRVWIILFVPIPLALPPANGLQLEHAFCFITSLYSRKNIRVSTLPRSILTNGQESMVTLVLTRTTMMRRRELRTCVWGRKSETSSATLSGIIGTRKHCNRGKYWIRSIN</sequence>
<gene>
    <name evidence="1" type="ORF">V1525DRAFT_459109</name>
</gene>
<accession>A0ACC3ST81</accession>
<proteinExistence type="predicted"/>
<protein>
    <submittedName>
        <fullName evidence="1">Uncharacterized protein</fullName>
    </submittedName>
</protein>
<dbReference type="EMBL" id="MU971448">
    <property type="protein sequence ID" value="KAK9234805.1"/>
    <property type="molecule type" value="Genomic_DNA"/>
</dbReference>
<name>A0ACC3ST81_LIPKO</name>
<reference evidence="2" key="1">
    <citation type="journal article" date="2024" name="Front. Bioeng. Biotechnol.">
        <title>Genome-scale model development and genomic sequencing of the oleaginous clade Lipomyces.</title>
        <authorList>
            <person name="Czajka J.J."/>
            <person name="Han Y."/>
            <person name="Kim J."/>
            <person name="Mondo S.J."/>
            <person name="Hofstad B.A."/>
            <person name="Robles A."/>
            <person name="Haridas S."/>
            <person name="Riley R."/>
            <person name="LaButti K."/>
            <person name="Pangilinan J."/>
            <person name="Andreopoulos W."/>
            <person name="Lipzen A."/>
            <person name="Yan J."/>
            <person name="Wang M."/>
            <person name="Ng V."/>
            <person name="Grigoriev I.V."/>
            <person name="Spatafora J.W."/>
            <person name="Magnuson J.K."/>
            <person name="Baker S.E."/>
            <person name="Pomraning K.R."/>
        </authorList>
    </citation>
    <scope>NUCLEOTIDE SEQUENCE [LARGE SCALE GENOMIC DNA]</scope>
    <source>
        <strain evidence="2">CBS 7786</strain>
    </source>
</reference>